<keyword evidence="5 6" id="KW-0472">Membrane</keyword>
<evidence type="ECO:0000256" key="3">
    <source>
        <dbReference type="ARBA" id="ARBA00022692"/>
    </source>
</evidence>
<dbReference type="PANTHER" id="PTHR47089:SF1">
    <property type="entry name" value="GUANOSINE ABC TRANSPORTER PERMEASE PROTEIN NUPP"/>
    <property type="match status" value="1"/>
</dbReference>
<dbReference type="Pfam" id="PF02653">
    <property type="entry name" value="BPD_transp_2"/>
    <property type="match status" value="1"/>
</dbReference>
<feature type="transmembrane region" description="Helical" evidence="6">
    <location>
        <begin position="249"/>
        <end position="269"/>
    </location>
</feature>
<feature type="transmembrane region" description="Helical" evidence="6">
    <location>
        <begin position="139"/>
        <end position="157"/>
    </location>
</feature>
<evidence type="ECO:0000256" key="4">
    <source>
        <dbReference type="ARBA" id="ARBA00022989"/>
    </source>
</evidence>
<evidence type="ECO:0000256" key="6">
    <source>
        <dbReference type="SAM" id="Phobius"/>
    </source>
</evidence>
<reference evidence="7" key="1">
    <citation type="submission" date="2020-10" db="EMBL/GenBank/DDBJ databases">
        <authorList>
            <person name="Gilroy R."/>
        </authorList>
    </citation>
    <scope>NUCLEOTIDE SEQUENCE</scope>
    <source>
        <strain evidence="7">ChiSjej6B24-2974</strain>
    </source>
</reference>
<dbReference type="Proteomes" id="UP000824260">
    <property type="component" value="Unassembled WGS sequence"/>
</dbReference>
<evidence type="ECO:0000313" key="8">
    <source>
        <dbReference type="Proteomes" id="UP000824260"/>
    </source>
</evidence>
<dbReference type="GO" id="GO:0005886">
    <property type="term" value="C:plasma membrane"/>
    <property type="evidence" value="ECO:0007669"/>
    <property type="project" value="UniProtKB-SubCell"/>
</dbReference>
<protein>
    <submittedName>
        <fullName evidence="7">ABC transporter permease</fullName>
    </submittedName>
</protein>
<feature type="transmembrane region" description="Helical" evidence="6">
    <location>
        <begin position="12"/>
        <end position="34"/>
    </location>
</feature>
<feature type="transmembrane region" description="Helical" evidence="6">
    <location>
        <begin position="199"/>
        <end position="219"/>
    </location>
</feature>
<comment type="caution">
    <text evidence="7">The sequence shown here is derived from an EMBL/GenBank/DDBJ whole genome shotgun (WGS) entry which is preliminary data.</text>
</comment>
<feature type="transmembrane region" description="Helical" evidence="6">
    <location>
        <begin position="326"/>
        <end position="345"/>
    </location>
</feature>
<keyword evidence="3 6" id="KW-0812">Transmembrane</keyword>
<dbReference type="AlphaFoldDB" id="A0A9D0ZMP4"/>
<dbReference type="EMBL" id="DVFZ01000091">
    <property type="protein sequence ID" value="HIQ83248.1"/>
    <property type="molecule type" value="Genomic_DNA"/>
</dbReference>
<dbReference type="CDD" id="cd06580">
    <property type="entry name" value="TM_PBP1_transp_TpRbsC_like"/>
    <property type="match status" value="1"/>
</dbReference>
<gene>
    <name evidence="7" type="ORF">IAA52_09120</name>
</gene>
<organism evidence="7 8">
    <name type="scientific">Candidatus Pullichristensenella stercorigallinarum</name>
    <dbReference type="NCBI Taxonomy" id="2840909"/>
    <lineage>
        <taxon>Bacteria</taxon>
        <taxon>Bacillati</taxon>
        <taxon>Bacillota</taxon>
        <taxon>Clostridia</taxon>
        <taxon>Candidatus Pullichristensenella</taxon>
    </lineage>
</organism>
<keyword evidence="4 6" id="KW-1133">Transmembrane helix</keyword>
<feature type="transmembrane region" description="Helical" evidence="6">
    <location>
        <begin position="109"/>
        <end position="130"/>
    </location>
</feature>
<dbReference type="PANTHER" id="PTHR47089">
    <property type="entry name" value="ABC TRANSPORTER, PERMEASE PROTEIN"/>
    <property type="match status" value="1"/>
</dbReference>
<accession>A0A9D0ZMP4</accession>
<feature type="transmembrane region" description="Helical" evidence="6">
    <location>
        <begin position="60"/>
        <end position="78"/>
    </location>
</feature>
<feature type="transmembrane region" description="Helical" evidence="6">
    <location>
        <begin position="289"/>
        <end position="314"/>
    </location>
</feature>
<evidence type="ECO:0000256" key="2">
    <source>
        <dbReference type="ARBA" id="ARBA00022475"/>
    </source>
</evidence>
<evidence type="ECO:0000256" key="5">
    <source>
        <dbReference type="ARBA" id="ARBA00023136"/>
    </source>
</evidence>
<name>A0A9D0ZMP4_9FIRM</name>
<sequence length="367" mass="39360">MKNILQKRGVISLLGSLISILAGFLLGFVLLLVINPSHALSGFENMLLNGARDLSKFGKVLYTAAPLLMTGLSVGFAFKTGLFNIGATGQYTVGAFFALTAAIQFQMPWYVCILAAMIGGAIWGAIPGFFKAYFNVNEVIAAIMFNWIGLFSVNLALNNMPMMLANAWKQPVKDRTGSLGLANPDAILPKLGLDEVLGSYMNIGIFIAILFAIVAWIILSKTTFGYELKACGYNRNASLYAGINDKRNIVLSMAISGAFAGIGGAIYYLSGTAQFTIVKTLVNMGFNGIPVALLASSNPIGIIFSALFVSYIQVGGETLQPEYAKEIIDIIIAAIIYLSAFALLVQNGIARLFNRSRDAVSVRKEGK</sequence>
<dbReference type="InterPro" id="IPR001851">
    <property type="entry name" value="ABC_transp_permease"/>
</dbReference>
<evidence type="ECO:0000313" key="7">
    <source>
        <dbReference type="EMBL" id="HIQ83248.1"/>
    </source>
</evidence>
<evidence type="ECO:0000256" key="1">
    <source>
        <dbReference type="ARBA" id="ARBA00004651"/>
    </source>
</evidence>
<reference evidence="7" key="2">
    <citation type="journal article" date="2021" name="PeerJ">
        <title>Extensive microbial diversity within the chicken gut microbiome revealed by metagenomics and culture.</title>
        <authorList>
            <person name="Gilroy R."/>
            <person name="Ravi A."/>
            <person name="Getino M."/>
            <person name="Pursley I."/>
            <person name="Horton D.L."/>
            <person name="Alikhan N.F."/>
            <person name="Baker D."/>
            <person name="Gharbi K."/>
            <person name="Hall N."/>
            <person name="Watson M."/>
            <person name="Adriaenssens E.M."/>
            <person name="Foster-Nyarko E."/>
            <person name="Jarju S."/>
            <person name="Secka A."/>
            <person name="Antonio M."/>
            <person name="Oren A."/>
            <person name="Chaudhuri R.R."/>
            <person name="La Ragione R."/>
            <person name="Hildebrand F."/>
            <person name="Pallen M.J."/>
        </authorList>
    </citation>
    <scope>NUCLEOTIDE SEQUENCE</scope>
    <source>
        <strain evidence="7">ChiSjej6B24-2974</strain>
    </source>
</reference>
<keyword evidence="2" id="KW-1003">Cell membrane</keyword>
<comment type="subcellular location">
    <subcellularLocation>
        <location evidence="1">Cell membrane</location>
        <topology evidence="1">Multi-pass membrane protein</topology>
    </subcellularLocation>
</comment>
<dbReference type="GO" id="GO:0022857">
    <property type="term" value="F:transmembrane transporter activity"/>
    <property type="evidence" value="ECO:0007669"/>
    <property type="project" value="InterPro"/>
</dbReference>
<proteinExistence type="predicted"/>